<evidence type="ECO:0000313" key="4">
    <source>
        <dbReference type="Proteomes" id="UP001138709"/>
    </source>
</evidence>
<dbReference type="InterPro" id="IPR011250">
    <property type="entry name" value="OMP/PagP_B-barrel"/>
</dbReference>
<dbReference type="PANTHER" id="PTHR36920:SF1">
    <property type="entry name" value="OUTER MEMBRANE PROTEIN W"/>
    <property type="match status" value="1"/>
</dbReference>
<dbReference type="EMBL" id="JAAEDL010000028">
    <property type="protein sequence ID" value="MBR0683171.1"/>
    <property type="molecule type" value="Genomic_DNA"/>
</dbReference>
<dbReference type="GO" id="GO:0055085">
    <property type="term" value="P:transmembrane transport"/>
    <property type="evidence" value="ECO:0007669"/>
    <property type="project" value="TreeGrafter"/>
</dbReference>
<proteinExistence type="inferred from homology"/>
<evidence type="ECO:0000313" key="3">
    <source>
        <dbReference type="EMBL" id="MBR0683171.1"/>
    </source>
</evidence>
<feature type="chain" id="PRO_5040813459" evidence="2">
    <location>
        <begin position="24"/>
        <end position="222"/>
    </location>
</feature>
<dbReference type="AlphaFoldDB" id="A0A9X9XHI5"/>
<evidence type="ECO:0000256" key="1">
    <source>
        <dbReference type="ARBA" id="ARBA00009330"/>
    </source>
</evidence>
<gene>
    <name evidence="3" type="ORF">GXW74_21960</name>
</gene>
<organism evidence="3 4">
    <name type="scientific">Neoroseomonas eburnea</name>
    <dbReference type="NCBI Taxonomy" id="1346889"/>
    <lineage>
        <taxon>Bacteria</taxon>
        <taxon>Pseudomonadati</taxon>
        <taxon>Pseudomonadota</taxon>
        <taxon>Alphaproteobacteria</taxon>
        <taxon>Acetobacterales</taxon>
        <taxon>Acetobacteraceae</taxon>
        <taxon>Neoroseomonas</taxon>
    </lineage>
</organism>
<dbReference type="SUPFAM" id="SSF56925">
    <property type="entry name" value="OMPA-like"/>
    <property type="match status" value="1"/>
</dbReference>
<evidence type="ECO:0000256" key="2">
    <source>
        <dbReference type="SAM" id="SignalP"/>
    </source>
</evidence>
<feature type="signal peptide" evidence="2">
    <location>
        <begin position="1"/>
        <end position="23"/>
    </location>
</feature>
<comment type="similarity">
    <text evidence="1">Belongs to the OmpW/AlkL family.</text>
</comment>
<accession>A0A9X9XHI5</accession>
<reference evidence="3" key="2">
    <citation type="journal article" date="2021" name="Syst. Appl. Microbiol.">
        <title>Roseomonas hellenica sp. nov., isolated from roots of wild-growing Alkanna tinctoria.</title>
        <authorList>
            <person name="Rat A."/>
            <person name="Naranjo H.D."/>
            <person name="Lebbe L."/>
            <person name="Cnockaert M."/>
            <person name="Krigas N."/>
            <person name="Grigoriadou K."/>
            <person name="Maloupa E."/>
            <person name="Willems A."/>
        </authorList>
    </citation>
    <scope>NUCLEOTIDE SEQUENCE</scope>
    <source>
        <strain evidence="3">LMG 31228</strain>
    </source>
</reference>
<comment type="caution">
    <text evidence="3">The sequence shown here is derived from an EMBL/GenBank/DDBJ whole genome shotgun (WGS) entry which is preliminary data.</text>
</comment>
<dbReference type="Proteomes" id="UP001138709">
    <property type="component" value="Unassembled WGS sequence"/>
</dbReference>
<keyword evidence="4" id="KW-1185">Reference proteome</keyword>
<dbReference type="RefSeq" id="WP_211848745.1">
    <property type="nucleotide sequence ID" value="NZ_JAAEDL010000028.1"/>
</dbReference>
<keyword evidence="2" id="KW-0732">Signal</keyword>
<dbReference type="InterPro" id="IPR005618">
    <property type="entry name" value="OMPW"/>
</dbReference>
<dbReference type="GO" id="GO:0019867">
    <property type="term" value="C:outer membrane"/>
    <property type="evidence" value="ECO:0007669"/>
    <property type="project" value="InterPro"/>
</dbReference>
<dbReference type="Pfam" id="PF03922">
    <property type="entry name" value="OmpW"/>
    <property type="match status" value="1"/>
</dbReference>
<dbReference type="Gene3D" id="2.40.160.20">
    <property type="match status" value="1"/>
</dbReference>
<sequence>MIRKSMLLAGAAVLGLLAQPALAQEQQPNAVRGKQAGDFMIGFGVIGMLPMDAGDVDLIGGTPHASFAVTPQLDFTYFFTPNFAVNLIAATTRHDLEVRNSALGTVDLGHVWALPPTLTFQYHPLPAERYSPYIGIGANWTMFYSEGGGRTPPVTGVDVENAFGLALNIGLDIELAPNWLMNLDVKKVFLRPDVAVDTAVGRINATADLDPWIFGVSVRYRF</sequence>
<dbReference type="PANTHER" id="PTHR36920">
    <property type="match status" value="1"/>
</dbReference>
<protein>
    <submittedName>
        <fullName evidence="3">OmpW family protein</fullName>
    </submittedName>
</protein>
<reference evidence="3" key="1">
    <citation type="submission" date="2020-01" db="EMBL/GenBank/DDBJ databases">
        <authorList>
            <person name="Rat A."/>
        </authorList>
    </citation>
    <scope>NUCLEOTIDE SEQUENCE</scope>
    <source>
        <strain evidence="3">LMG 31228</strain>
    </source>
</reference>
<name>A0A9X9XHI5_9PROT</name>